<reference evidence="1 2" key="1">
    <citation type="submission" date="2015-08" db="EMBL/GenBank/DDBJ databases">
        <title>Emmonsia species relationships and genome sequence.</title>
        <authorList>
            <person name="Cuomo C.A."/>
            <person name="Schwartz I.S."/>
            <person name="Kenyon C."/>
            <person name="De Hoog G.S."/>
            <person name="Govender N.P."/>
            <person name="Botha A."/>
            <person name="Moreno L."/>
            <person name="De Vries M."/>
            <person name="Munoz J.F."/>
            <person name="Stielow J.B."/>
        </authorList>
    </citation>
    <scope>NUCLEOTIDE SEQUENCE [LARGE SCALE GENOMIC DNA]</scope>
    <source>
        <strain evidence="1 2">EI222</strain>
    </source>
</reference>
<accession>A0A1J9QGJ5</accession>
<evidence type="ECO:0000313" key="2">
    <source>
        <dbReference type="Proteomes" id="UP000242791"/>
    </source>
</evidence>
<protein>
    <submittedName>
        <fullName evidence="1">Uncharacterized protein</fullName>
    </submittedName>
</protein>
<proteinExistence type="predicted"/>
<comment type="caution">
    <text evidence="1">The sequence shown here is derived from an EMBL/GenBank/DDBJ whole genome shotgun (WGS) entry which is preliminary data.</text>
</comment>
<dbReference type="VEuPathDB" id="FungiDB:ACJ73_01004"/>
<keyword evidence="2" id="KW-1185">Reference proteome</keyword>
<sequence length="171" mass="18830">MEPLGLSSRCRLDAWLSKDLHFGQWLNVNLSLVPRKLVPDVTIAKLALATRRVLPNPHWQDLIPFGAVVYALSPTRTGSSGARGAQVNTGVGVGVSASLKTFPVIMAYFLLPNSKAMLPPLVTSRLGSQITGQNFTMKSWFSERNHLPYPTCPKGFAANVYHRGVRNEMRD</sequence>
<dbReference type="OrthoDB" id="10591912at2759"/>
<evidence type="ECO:0000313" key="1">
    <source>
        <dbReference type="EMBL" id="OJD27601.1"/>
    </source>
</evidence>
<dbReference type="Proteomes" id="UP000242791">
    <property type="component" value="Unassembled WGS sequence"/>
</dbReference>
<dbReference type="EMBL" id="LGTZ01000082">
    <property type="protein sequence ID" value="OJD27601.1"/>
    <property type="molecule type" value="Genomic_DNA"/>
</dbReference>
<organism evidence="1 2">
    <name type="scientific">Blastomyces percursus</name>
    <dbReference type="NCBI Taxonomy" id="1658174"/>
    <lineage>
        <taxon>Eukaryota</taxon>
        <taxon>Fungi</taxon>
        <taxon>Dikarya</taxon>
        <taxon>Ascomycota</taxon>
        <taxon>Pezizomycotina</taxon>
        <taxon>Eurotiomycetes</taxon>
        <taxon>Eurotiomycetidae</taxon>
        <taxon>Onygenales</taxon>
        <taxon>Ajellomycetaceae</taxon>
        <taxon>Blastomyces</taxon>
    </lineage>
</organism>
<name>A0A1J9QGJ5_9EURO</name>
<gene>
    <name evidence="1" type="ORF">ACJ73_01004</name>
</gene>
<dbReference type="AlphaFoldDB" id="A0A1J9QGJ5"/>